<dbReference type="PANTHER" id="PTHR43639">
    <property type="entry name" value="OXIDOREDUCTASE, SHORT-CHAIN DEHYDROGENASE/REDUCTASE FAMILY (AFU_ORTHOLOGUE AFUA_5G02870)"/>
    <property type="match status" value="1"/>
</dbReference>
<dbReference type="Proteomes" id="UP000242972">
    <property type="component" value="Unassembled WGS sequence"/>
</dbReference>
<comment type="caution">
    <text evidence="3">The sequence shown here is derived from an EMBL/GenBank/DDBJ whole genome shotgun (WGS) entry which is preliminary data.</text>
</comment>
<name>A0A2T2XEM0_9FIRM</name>
<dbReference type="Gene3D" id="3.40.50.720">
    <property type="entry name" value="NAD(P)-binding Rossmann-like Domain"/>
    <property type="match status" value="1"/>
</dbReference>
<dbReference type="FunFam" id="3.40.50.720:FF:000084">
    <property type="entry name" value="Short-chain dehydrogenase reductase"/>
    <property type="match status" value="1"/>
</dbReference>
<dbReference type="PRINTS" id="PR00081">
    <property type="entry name" value="GDHRDH"/>
</dbReference>
<dbReference type="CDD" id="cd05359">
    <property type="entry name" value="ChcA_like_SDR_c"/>
    <property type="match status" value="1"/>
</dbReference>
<protein>
    <submittedName>
        <fullName evidence="3">3-ketoacyl-ACP reductase</fullName>
    </submittedName>
</protein>
<evidence type="ECO:0000313" key="3">
    <source>
        <dbReference type="EMBL" id="PSR32951.1"/>
    </source>
</evidence>
<dbReference type="Pfam" id="PF13561">
    <property type="entry name" value="adh_short_C2"/>
    <property type="match status" value="1"/>
</dbReference>
<dbReference type="AlphaFoldDB" id="A0A2T2XEM0"/>
<dbReference type="SUPFAM" id="SSF51735">
    <property type="entry name" value="NAD(P)-binding Rossmann-fold domains"/>
    <property type="match status" value="1"/>
</dbReference>
<keyword evidence="2" id="KW-0560">Oxidoreductase</keyword>
<evidence type="ECO:0000256" key="2">
    <source>
        <dbReference type="ARBA" id="ARBA00023002"/>
    </source>
</evidence>
<evidence type="ECO:0000313" key="4">
    <source>
        <dbReference type="Proteomes" id="UP000242972"/>
    </source>
</evidence>
<sequence>MGLLSGKVALVTGSSRGIGRATVEMFAQEGATVIVHYHKSADLARQAVSQIQSQGGQALAIGADFEDPGAIDSLFDEIESTMGGLDIFMANAAATAFKSILDLKPYHINRTFQLTFDGLVHAVQRAVPLMEGRRAGRIITVSGHGTPFTLPGYATIGAAKGAVETFTRYLAYELGPKGITCNGIAPGVIDTDSARYYMGERYLAFDREVRQQTPLGRVGRPEDVARVALFLASPMADFVTGQILRVDGGLTLTSGPFENMKTRN</sequence>
<dbReference type="InterPro" id="IPR036291">
    <property type="entry name" value="NAD(P)-bd_dom_sf"/>
</dbReference>
<organism evidence="3 4">
    <name type="scientific">Sulfobacillus benefaciens</name>
    <dbReference type="NCBI Taxonomy" id="453960"/>
    <lineage>
        <taxon>Bacteria</taxon>
        <taxon>Bacillati</taxon>
        <taxon>Bacillota</taxon>
        <taxon>Clostridia</taxon>
        <taxon>Eubacteriales</taxon>
        <taxon>Clostridiales Family XVII. Incertae Sedis</taxon>
        <taxon>Sulfobacillus</taxon>
    </lineage>
</organism>
<evidence type="ECO:0000256" key="1">
    <source>
        <dbReference type="ARBA" id="ARBA00006484"/>
    </source>
</evidence>
<reference evidence="3 4" key="1">
    <citation type="journal article" date="2014" name="BMC Genomics">
        <title>Comparison of environmental and isolate Sulfobacillus genomes reveals diverse carbon, sulfur, nitrogen, and hydrogen metabolisms.</title>
        <authorList>
            <person name="Justice N.B."/>
            <person name="Norman A."/>
            <person name="Brown C.T."/>
            <person name="Singh A."/>
            <person name="Thomas B.C."/>
            <person name="Banfield J.F."/>
        </authorList>
    </citation>
    <scope>NUCLEOTIDE SEQUENCE [LARGE SCALE GENOMIC DNA]</scope>
    <source>
        <strain evidence="3">AMDSBA4</strain>
    </source>
</reference>
<proteinExistence type="inferred from homology"/>
<dbReference type="InterPro" id="IPR002347">
    <property type="entry name" value="SDR_fam"/>
</dbReference>
<dbReference type="EMBL" id="PXYW01000029">
    <property type="protein sequence ID" value="PSR32951.1"/>
    <property type="molecule type" value="Genomic_DNA"/>
</dbReference>
<dbReference type="GO" id="GO:0008206">
    <property type="term" value="P:bile acid metabolic process"/>
    <property type="evidence" value="ECO:0007669"/>
    <property type="project" value="UniProtKB-ARBA"/>
</dbReference>
<dbReference type="PANTHER" id="PTHR43639:SF1">
    <property type="entry name" value="SHORT-CHAIN DEHYDROGENASE_REDUCTASE FAMILY PROTEIN"/>
    <property type="match status" value="1"/>
</dbReference>
<dbReference type="GO" id="GO:0016491">
    <property type="term" value="F:oxidoreductase activity"/>
    <property type="evidence" value="ECO:0007669"/>
    <property type="project" value="UniProtKB-KW"/>
</dbReference>
<comment type="similarity">
    <text evidence="1">Belongs to the short-chain dehydrogenases/reductases (SDR) family.</text>
</comment>
<accession>A0A2T2XEM0</accession>
<gene>
    <name evidence="3" type="ORF">C7B46_11895</name>
</gene>